<dbReference type="Gene3D" id="1.10.150.130">
    <property type="match status" value="1"/>
</dbReference>
<dbReference type="OrthoDB" id="9801717at2"/>
<accession>A0A1H2GQ96</accession>
<proteinExistence type="inferred from homology"/>
<gene>
    <name evidence="8" type="ORF">SAMN05216210_2474</name>
</gene>
<dbReference type="GO" id="GO:0006310">
    <property type="term" value="P:DNA recombination"/>
    <property type="evidence" value="ECO:0007669"/>
    <property type="project" value="UniProtKB-KW"/>
</dbReference>
<organism evidence="8 9">
    <name type="scientific">Halopseudomonas salegens</name>
    <dbReference type="NCBI Taxonomy" id="1434072"/>
    <lineage>
        <taxon>Bacteria</taxon>
        <taxon>Pseudomonadati</taxon>
        <taxon>Pseudomonadota</taxon>
        <taxon>Gammaproteobacteria</taxon>
        <taxon>Pseudomonadales</taxon>
        <taxon>Pseudomonadaceae</taxon>
        <taxon>Halopseudomonas</taxon>
    </lineage>
</organism>
<dbReference type="AlphaFoldDB" id="A0A1H2GQ96"/>
<dbReference type="NCBIfam" id="TIGR02249">
    <property type="entry name" value="integrase_gron"/>
    <property type="match status" value="1"/>
</dbReference>
<keyword evidence="4" id="KW-0233">DNA recombination</keyword>
<dbReference type="InterPro" id="IPR010998">
    <property type="entry name" value="Integrase_recombinase_N"/>
</dbReference>
<feature type="domain" description="Core-binding (CB)" evidence="7">
    <location>
        <begin position="5"/>
        <end position="88"/>
    </location>
</feature>
<dbReference type="PROSITE" id="PS51900">
    <property type="entry name" value="CB"/>
    <property type="match status" value="1"/>
</dbReference>
<dbReference type="Pfam" id="PF00589">
    <property type="entry name" value="Phage_integrase"/>
    <property type="match status" value="1"/>
</dbReference>
<dbReference type="PANTHER" id="PTHR30349:SF64">
    <property type="entry name" value="PROPHAGE INTEGRASE INTD-RELATED"/>
    <property type="match status" value="1"/>
</dbReference>
<dbReference type="Gene3D" id="1.10.443.10">
    <property type="entry name" value="Intergrase catalytic core"/>
    <property type="match status" value="1"/>
</dbReference>
<protein>
    <submittedName>
        <fullName evidence="8">Integron integrase</fullName>
    </submittedName>
</protein>
<dbReference type="SUPFAM" id="SSF56349">
    <property type="entry name" value="DNA breaking-rejoining enzymes"/>
    <property type="match status" value="1"/>
</dbReference>
<dbReference type="GO" id="GO:0015074">
    <property type="term" value="P:DNA integration"/>
    <property type="evidence" value="ECO:0007669"/>
    <property type="project" value="UniProtKB-KW"/>
</dbReference>
<comment type="similarity">
    <text evidence="1">Belongs to the 'phage' integrase family.</text>
</comment>
<dbReference type="STRING" id="1434072.SAMN05216210_2474"/>
<dbReference type="InterPro" id="IPR011010">
    <property type="entry name" value="DNA_brk_join_enz"/>
</dbReference>
<dbReference type="InterPro" id="IPR050090">
    <property type="entry name" value="Tyrosine_recombinase_XerCD"/>
</dbReference>
<dbReference type="GO" id="GO:0003677">
    <property type="term" value="F:DNA binding"/>
    <property type="evidence" value="ECO:0007669"/>
    <property type="project" value="UniProtKB-UniRule"/>
</dbReference>
<keyword evidence="9" id="KW-1185">Reference proteome</keyword>
<evidence type="ECO:0000313" key="9">
    <source>
        <dbReference type="Proteomes" id="UP000243924"/>
    </source>
</evidence>
<feature type="domain" description="Tyr recombinase" evidence="6">
    <location>
        <begin position="106"/>
        <end position="318"/>
    </location>
</feature>
<dbReference type="EMBL" id="LT629787">
    <property type="protein sequence ID" value="SDU21810.1"/>
    <property type="molecule type" value="Genomic_DNA"/>
</dbReference>
<evidence type="ECO:0000313" key="8">
    <source>
        <dbReference type="EMBL" id="SDU21810.1"/>
    </source>
</evidence>
<keyword evidence="3 5" id="KW-0238">DNA-binding</keyword>
<dbReference type="Proteomes" id="UP000243924">
    <property type="component" value="Chromosome I"/>
</dbReference>
<dbReference type="InterPro" id="IPR004107">
    <property type="entry name" value="Integrase_SAM-like_N"/>
</dbReference>
<evidence type="ECO:0000256" key="4">
    <source>
        <dbReference type="ARBA" id="ARBA00023172"/>
    </source>
</evidence>
<dbReference type="PROSITE" id="PS51898">
    <property type="entry name" value="TYR_RECOMBINASE"/>
    <property type="match status" value="1"/>
</dbReference>
<evidence type="ECO:0000256" key="1">
    <source>
        <dbReference type="ARBA" id="ARBA00008857"/>
    </source>
</evidence>
<dbReference type="RefSeq" id="WP_092387339.1">
    <property type="nucleotide sequence ID" value="NZ_LT629787.1"/>
</dbReference>
<dbReference type="Pfam" id="PF13495">
    <property type="entry name" value="Phage_int_SAM_4"/>
    <property type="match status" value="1"/>
</dbReference>
<keyword evidence="2" id="KW-0229">DNA integration</keyword>
<sequence>MDSLPPKPRLREQFRAVMRVHRYSIRTEKTYWYWIRYFLRFHQLRHPLELGPREVNEFLSWLASDRQVAASTQNLALNAIVFLYARVLEQPLGDIGDTIRAKRPPRLPTVLSHQEAMAIISRLATPYDLLASLMYGAGLRVVESTRLRVKDIDFNRQIITVRDGKGGKDRTTLLPVSMIEPLQLRLQRLQAAWKAQDPFFKTPVSLPFALRRKYPRAPYSLEWQWLFPSGGVCLDDEGQCVRHHVHVSTVQRAVKIAVGKAGIAKPAGCHTFRHTFATELLRRGSDIRTVQTLLGHADVRTTQIYTHVLGQGFAGVQSPLG</sequence>
<dbReference type="InterPro" id="IPR044068">
    <property type="entry name" value="CB"/>
</dbReference>
<dbReference type="InterPro" id="IPR013762">
    <property type="entry name" value="Integrase-like_cat_sf"/>
</dbReference>
<evidence type="ECO:0000256" key="2">
    <source>
        <dbReference type="ARBA" id="ARBA00022908"/>
    </source>
</evidence>
<evidence type="ECO:0000259" key="7">
    <source>
        <dbReference type="PROSITE" id="PS51900"/>
    </source>
</evidence>
<name>A0A1H2GQ96_9GAMM</name>
<evidence type="ECO:0000256" key="5">
    <source>
        <dbReference type="PROSITE-ProRule" id="PRU01248"/>
    </source>
</evidence>
<dbReference type="PANTHER" id="PTHR30349">
    <property type="entry name" value="PHAGE INTEGRASE-RELATED"/>
    <property type="match status" value="1"/>
</dbReference>
<dbReference type="InterPro" id="IPR002104">
    <property type="entry name" value="Integrase_catalytic"/>
</dbReference>
<dbReference type="InterPro" id="IPR011946">
    <property type="entry name" value="Integrase_integron-type"/>
</dbReference>
<evidence type="ECO:0000256" key="3">
    <source>
        <dbReference type="ARBA" id="ARBA00023125"/>
    </source>
</evidence>
<reference evidence="9" key="1">
    <citation type="submission" date="2016-10" db="EMBL/GenBank/DDBJ databases">
        <authorList>
            <person name="Varghese N."/>
            <person name="Submissions S."/>
        </authorList>
    </citation>
    <scope>NUCLEOTIDE SEQUENCE [LARGE SCALE GENOMIC DNA]</scope>
    <source>
        <strain evidence="9">CECT 8338</strain>
    </source>
</reference>
<evidence type="ECO:0000259" key="6">
    <source>
        <dbReference type="PROSITE" id="PS51898"/>
    </source>
</evidence>